<keyword evidence="5" id="KW-1185">Reference proteome</keyword>
<dbReference type="AlphaFoldDB" id="A0A8H5MC84"/>
<feature type="transmembrane region" description="Helical" evidence="2">
    <location>
        <begin position="15"/>
        <end position="33"/>
    </location>
</feature>
<sequence>MASLAASLGLDFNDLLGTLMLGTWVCSMLYAIILKETWFYFNHFPRDAFLLKLIVAVVVFGDTVCLAATYATVYLYSVSHWGDLSYLTKQYWPIFTFLMTTGIITTLVQGFLIVRYFTLSRNWFFLIFIFMLIGLALATCEATAVIFILWPDYAQRHRSKVTVITWLSSSAATDVGISLALIWQLRSIKTSFAQTESVIKRIIRQTIQTGSASSIIALCALVAFLNNDSSNVEGMFAFILEKVYVITLLANVNIRKGGQGRDTSFNTDEEMMKKTPRIDPTVTVDAIQVHRTVTVIRVEDDVDPIFNNPDSDTNTNPDSCSLEEEKQKSGEI</sequence>
<comment type="caution">
    <text evidence="4">The sequence shown here is derived from an EMBL/GenBank/DDBJ whole genome shotgun (WGS) entry which is preliminary data.</text>
</comment>
<feature type="transmembrane region" description="Helical" evidence="2">
    <location>
        <begin position="123"/>
        <end position="151"/>
    </location>
</feature>
<organism evidence="4 5">
    <name type="scientific">Collybiopsis confluens</name>
    <dbReference type="NCBI Taxonomy" id="2823264"/>
    <lineage>
        <taxon>Eukaryota</taxon>
        <taxon>Fungi</taxon>
        <taxon>Dikarya</taxon>
        <taxon>Basidiomycota</taxon>
        <taxon>Agaricomycotina</taxon>
        <taxon>Agaricomycetes</taxon>
        <taxon>Agaricomycetidae</taxon>
        <taxon>Agaricales</taxon>
        <taxon>Marasmiineae</taxon>
        <taxon>Omphalotaceae</taxon>
        <taxon>Collybiopsis</taxon>
    </lineage>
</organism>
<gene>
    <name evidence="4" type="ORF">D9757_004759</name>
</gene>
<dbReference type="InterPro" id="IPR045339">
    <property type="entry name" value="DUF6534"/>
</dbReference>
<dbReference type="PANTHER" id="PTHR40465">
    <property type="entry name" value="CHROMOSOME 1, WHOLE GENOME SHOTGUN SEQUENCE"/>
    <property type="match status" value="1"/>
</dbReference>
<evidence type="ECO:0000256" key="2">
    <source>
        <dbReference type="SAM" id="Phobius"/>
    </source>
</evidence>
<feature type="transmembrane region" description="Helical" evidence="2">
    <location>
        <begin position="206"/>
        <end position="224"/>
    </location>
</feature>
<accession>A0A8H5MC84</accession>
<dbReference type="Proteomes" id="UP000518752">
    <property type="component" value="Unassembled WGS sequence"/>
</dbReference>
<feature type="transmembrane region" description="Helical" evidence="2">
    <location>
        <begin position="163"/>
        <end position="185"/>
    </location>
</feature>
<protein>
    <recommendedName>
        <fullName evidence="3">DUF6534 domain-containing protein</fullName>
    </recommendedName>
</protein>
<evidence type="ECO:0000313" key="5">
    <source>
        <dbReference type="Proteomes" id="UP000518752"/>
    </source>
</evidence>
<evidence type="ECO:0000313" key="4">
    <source>
        <dbReference type="EMBL" id="KAF5388658.1"/>
    </source>
</evidence>
<dbReference type="PANTHER" id="PTHR40465:SF1">
    <property type="entry name" value="DUF6534 DOMAIN-CONTAINING PROTEIN"/>
    <property type="match status" value="1"/>
</dbReference>
<feature type="region of interest" description="Disordered" evidence="1">
    <location>
        <begin position="304"/>
        <end position="332"/>
    </location>
</feature>
<proteinExistence type="predicted"/>
<name>A0A8H5MC84_9AGAR</name>
<feature type="domain" description="DUF6534" evidence="3">
    <location>
        <begin position="170"/>
        <end position="256"/>
    </location>
</feature>
<dbReference type="OrthoDB" id="3203775at2759"/>
<keyword evidence="2" id="KW-1133">Transmembrane helix</keyword>
<feature type="transmembrane region" description="Helical" evidence="2">
    <location>
        <begin position="53"/>
        <end position="76"/>
    </location>
</feature>
<feature type="transmembrane region" description="Helical" evidence="2">
    <location>
        <begin position="91"/>
        <end position="114"/>
    </location>
</feature>
<evidence type="ECO:0000259" key="3">
    <source>
        <dbReference type="Pfam" id="PF20152"/>
    </source>
</evidence>
<keyword evidence="2" id="KW-0812">Transmembrane</keyword>
<keyword evidence="2" id="KW-0472">Membrane</keyword>
<feature type="compositionally biased region" description="Low complexity" evidence="1">
    <location>
        <begin position="307"/>
        <end position="319"/>
    </location>
</feature>
<evidence type="ECO:0000256" key="1">
    <source>
        <dbReference type="SAM" id="MobiDB-lite"/>
    </source>
</evidence>
<reference evidence="4 5" key="1">
    <citation type="journal article" date="2020" name="ISME J.">
        <title>Uncovering the hidden diversity of litter-decomposition mechanisms in mushroom-forming fungi.</title>
        <authorList>
            <person name="Floudas D."/>
            <person name="Bentzer J."/>
            <person name="Ahren D."/>
            <person name="Johansson T."/>
            <person name="Persson P."/>
            <person name="Tunlid A."/>
        </authorList>
    </citation>
    <scope>NUCLEOTIDE SEQUENCE [LARGE SCALE GENOMIC DNA]</scope>
    <source>
        <strain evidence="4 5">CBS 406.79</strain>
    </source>
</reference>
<dbReference type="Pfam" id="PF20152">
    <property type="entry name" value="DUF6534"/>
    <property type="match status" value="1"/>
</dbReference>
<feature type="transmembrane region" description="Helical" evidence="2">
    <location>
        <begin position="236"/>
        <end position="254"/>
    </location>
</feature>
<dbReference type="EMBL" id="JAACJN010000028">
    <property type="protein sequence ID" value="KAF5388658.1"/>
    <property type="molecule type" value="Genomic_DNA"/>
</dbReference>
<feature type="compositionally biased region" description="Basic and acidic residues" evidence="1">
    <location>
        <begin position="323"/>
        <end position="332"/>
    </location>
</feature>